<protein>
    <submittedName>
        <fullName evidence="1">Oxidoreductase</fullName>
    </submittedName>
</protein>
<dbReference type="EMBL" id="WHLY01000002">
    <property type="protein sequence ID" value="MPR33460.1"/>
    <property type="molecule type" value="Genomic_DNA"/>
</dbReference>
<dbReference type="InterPro" id="IPR002860">
    <property type="entry name" value="BNR_rpt"/>
</dbReference>
<sequence>MRLSIHSGWILCGLLCITHATFAQWKVLKLDTQANFRAVHAPQPNVCWIGGSGGTVLRTTDGGEVWDIMKVPQADSLDFRGIYGFDRETAVAMSAGVAEEGKARIYRTEDGGDSWQLVYQTTQKGVFLDGISFWNNKEGISFGDPIEGHFFILTTDDGGRTWQELPLENRPVAQEKEAAFAASNSSLLTVGNHQAFIGTGGAPMARVLRSEDNGRTWQASETSLPAGPTSGIFGLQFWSNKHGVAVGGDYKDVDKKSANVLLTRDGGATWQLTDSMVPPGLKEAVGLYHSQFVKYAGGQRPTRHRYRLVAVGASGSGYSTDFGKSWSLLGKEPFHATSFAGPTGYAVGGKGLIGKLEKFPKKRKKR</sequence>
<dbReference type="Proteomes" id="UP000479293">
    <property type="component" value="Unassembled WGS sequence"/>
</dbReference>
<organism evidence="1 2">
    <name type="scientific">Salmonirosea aquatica</name>
    <dbReference type="NCBI Taxonomy" id="2654236"/>
    <lineage>
        <taxon>Bacteria</taxon>
        <taxon>Pseudomonadati</taxon>
        <taxon>Bacteroidota</taxon>
        <taxon>Cytophagia</taxon>
        <taxon>Cytophagales</taxon>
        <taxon>Spirosomataceae</taxon>
        <taxon>Salmonirosea</taxon>
    </lineage>
</organism>
<comment type="caution">
    <text evidence="1">The sequence shown here is derived from an EMBL/GenBank/DDBJ whole genome shotgun (WGS) entry which is preliminary data.</text>
</comment>
<reference evidence="1 2" key="1">
    <citation type="submission" date="2019-10" db="EMBL/GenBank/DDBJ databases">
        <title>Draft Genome Sequence of Cytophagaceae sp. SJW1-29.</title>
        <authorList>
            <person name="Choi A."/>
        </authorList>
    </citation>
    <scope>NUCLEOTIDE SEQUENCE [LARGE SCALE GENOMIC DNA]</scope>
    <source>
        <strain evidence="1 2">SJW1-29</strain>
    </source>
</reference>
<evidence type="ECO:0000313" key="2">
    <source>
        <dbReference type="Proteomes" id="UP000479293"/>
    </source>
</evidence>
<dbReference type="SUPFAM" id="SSF110296">
    <property type="entry name" value="Oligoxyloglucan reducing end-specific cellobiohydrolase"/>
    <property type="match status" value="1"/>
</dbReference>
<accession>A0A7C9BE86</accession>
<dbReference type="CDD" id="cd15482">
    <property type="entry name" value="Sialidase_non-viral"/>
    <property type="match status" value="1"/>
</dbReference>
<gene>
    <name evidence="1" type="ORF">GBK04_08805</name>
</gene>
<dbReference type="AlphaFoldDB" id="A0A7C9BE86"/>
<dbReference type="Gene3D" id="2.130.10.10">
    <property type="entry name" value="YVTN repeat-like/Quinoprotein amine dehydrogenase"/>
    <property type="match status" value="2"/>
</dbReference>
<dbReference type="Pfam" id="PF02012">
    <property type="entry name" value="BNR"/>
    <property type="match status" value="1"/>
</dbReference>
<proteinExistence type="predicted"/>
<dbReference type="PANTHER" id="PTHR47199:SF2">
    <property type="entry name" value="PHOTOSYSTEM II STABILITY_ASSEMBLY FACTOR HCF136, CHLOROPLASTIC"/>
    <property type="match status" value="1"/>
</dbReference>
<evidence type="ECO:0000313" key="1">
    <source>
        <dbReference type="EMBL" id="MPR33460.1"/>
    </source>
</evidence>
<dbReference type="RefSeq" id="WP_152758724.1">
    <property type="nucleotide sequence ID" value="NZ_WHLY01000002.1"/>
</dbReference>
<keyword evidence="2" id="KW-1185">Reference proteome</keyword>
<name>A0A7C9BE86_9BACT</name>
<dbReference type="InterPro" id="IPR015943">
    <property type="entry name" value="WD40/YVTN_repeat-like_dom_sf"/>
</dbReference>
<dbReference type="PANTHER" id="PTHR47199">
    <property type="entry name" value="PHOTOSYSTEM II STABILITY/ASSEMBLY FACTOR HCF136, CHLOROPLASTIC"/>
    <property type="match status" value="1"/>
</dbReference>